<evidence type="ECO:0000259" key="7">
    <source>
        <dbReference type="PROSITE" id="PS50011"/>
    </source>
</evidence>
<evidence type="ECO:0000313" key="8">
    <source>
        <dbReference type="EMBL" id="OGF66831.1"/>
    </source>
</evidence>
<evidence type="ECO:0000313" key="9">
    <source>
        <dbReference type="Proteomes" id="UP000178943"/>
    </source>
</evidence>
<keyword evidence="2" id="KW-0723">Serine/threonine-protein kinase</keyword>
<dbReference type="PROSITE" id="PS50011">
    <property type="entry name" value="PROTEIN_KINASE_DOM"/>
    <property type="match status" value="1"/>
</dbReference>
<protein>
    <recommendedName>
        <fullName evidence="1">non-specific serine/threonine protein kinase</fullName>
        <ecNumber evidence="1">2.7.11.1</ecNumber>
    </recommendedName>
</protein>
<organism evidence="8 9">
    <name type="scientific">Candidatus Fischerbacteria bacterium RBG_13_37_8</name>
    <dbReference type="NCBI Taxonomy" id="1817863"/>
    <lineage>
        <taxon>Bacteria</taxon>
        <taxon>Candidatus Fischeribacteriota</taxon>
    </lineage>
</organism>
<dbReference type="SUPFAM" id="SSF56112">
    <property type="entry name" value="Protein kinase-like (PK-like)"/>
    <property type="match status" value="1"/>
</dbReference>
<dbReference type="EC" id="2.7.11.1" evidence="1"/>
<dbReference type="STRING" id="1817863.A2Y62_10655"/>
<reference evidence="8 9" key="1">
    <citation type="journal article" date="2016" name="Nat. Commun.">
        <title>Thousands of microbial genomes shed light on interconnected biogeochemical processes in an aquifer system.</title>
        <authorList>
            <person name="Anantharaman K."/>
            <person name="Brown C.T."/>
            <person name="Hug L.A."/>
            <person name="Sharon I."/>
            <person name="Castelle C.J."/>
            <person name="Probst A.J."/>
            <person name="Thomas B.C."/>
            <person name="Singh A."/>
            <person name="Wilkins M.J."/>
            <person name="Karaoz U."/>
            <person name="Brodie E.L."/>
            <person name="Williams K.H."/>
            <person name="Hubbard S.S."/>
            <person name="Banfield J.F."/>
        </authorList>
    </citation>
    <scope>NUCLEOTIDE SEQUENCE [LARGE SCALE GENOMIC DNA]</scope>
</reference>
<dbReference type="Pfam" id="PF00069">
    <property type="entry name" value="Pkinase"/>
    <property type="match status" value="1"/>
</dbReference>
<dbReference type="SMART" id="SM00220">
    <property type="entry name" value="S_TKc"/>
    <property type="match status" value="1"/>
</dbReference>
<dbReference type="GO" id="GO:0005737">
    <property type="term" value="C:cytoplasm"/>
    <property type="evidence" value="ECO:0007669"/>
    <property type="project" value="TreeGrafter"/>
</dbReference>
<dbReference type="Proteomes" id="UP000178943">
    <property type="component" value="Unassembled WGS sequence"/>
</dbReference>
<feature type="domain" description="Protein kinase" evidence="7">
    <location>
        <begin position="1"/>
        <end position="247"/>
    </location>
</feature>
<dbReference type="Gene3D" id="1.25.40.10">
    <property type="entry name" value="Tetratricopeptide repeat domain"/>
    <property type="match status" value="2"/>
</dbReference>
<evidence type="ECO:0000256" key="5">
    <source>
        <dbReference type="ARBA" id="ARBA00022777"/>
    </source>
</evidence>
<dbReference type="InterPro" id="IPR003593">
    <property type="entry name" value="AAA+_ATPase"/>
</dbReference>
<dbReference type="PANTHER" id="PTHR16305">
    <property type="entry name" value="TESTICULAR SOLUBLE ADENYLYL CYCLASE"/>
    <property type="match status" value="1"/>
</dbReference>
<dbReference type="Gene3D" id="1.10.510.10">
    <property type="entry name" value="Transferase(Phosphotransferase) domain 1"/>
    <property type="match status" value="1"/>
</dbReference>
<evidence type="ECO:0000256" key="1">
    <source>
        <dbReference type="ARBA" id="ARBA00012513"/>
    </source>
</evidence>
<dbReference type="InterPro" id="IPR008271">
    <property type="entry name" value="Ser/Thr_kinase_AS"/>
</dbReference>
<gene>
    <name evidence="8" type="ORF">A2Y62_10655</name>
</gene>
<dbReference type="AlphaFoldDB" id="A0A1F5VUS8"/>
<dbReference type="Gene3D" id="3.30.200.20">
    <property type="entry name" value="Phosphorylase Kinase, domain 1"/>
    <property type="match status" value="1"/>
</dbReference>
<keyword evidence="3" id="KW-0808">Transferase</keyword>
<dbReference type="SUPFAM" id="SSF52540">
    <property type="entry name" value="P-loop containing nucleoside triphosphate hydrolases"/>
    <property type="match status" value="1"/>
</dbReference>
<dbReference type="FunFam" id="1.10.510.10:FF:000021">
    <property type="entry name" value="Serine/threonine protein kinase"/>
    <property type="match status" value="1"/>
</dbReference>
<evidence type="ECO:0000256" key="3">
    <source>
        <dbReference type="ARBA" id="ARBA00022679"/>
    </source>
</evidence>
<dbReference type="GO" id="GO:0005524">
    <property type="term" value="F:ATP binding"/>
    <property type="evidence" value="ECO:0007669"/>
    <property type="project" value="UniProtKB-KW"/>
</dbReference>
<dbReference type="SMART" id="SM00382">
    <property type="entry name" value="AAA"/>
    <property type="match status" value="1"/>
</dbReference>
<dbReference type="InterPro" id="IPR011009">
    <property type="entry name" value="Kinase-like_dom_sf"/>
</dbReference>
<dbReference type="InterPro" id="IPR000719">
    <property type="entry name" value="Prot_kinase_dom"/>
</dbReference>
<keyword evidence="5" id="KW-0418">Kinase</keyword>
<dbReference type="CDD" id="cd14014">
    <property type="entry name" value="STKc_PknB_like"/>
    <property type="match status" value="1"/>
</dbReference>
<dbReference type="PANTHER" id="PTHR16305:SF28">
    <property type="entry name" value="GUANYLATE CYCLASE DOMAIN-CONTAINING PROTEIN"/>
    <property type="match status" value="1"/>
</dbReference>
<dbReference type="SUPFAM" id="SSF48452">
    <property type="entry name" value="TPR-like"/>
    <property type="match status" value="1"/>
</dbReference>
<name>A0A1F5VUS8_9BACT</name>
<dbReference type="GO" id="GO:0004016">
    <property type="term" value="F:adenylate cyclase activity"/>
    <property type="evidence" value="ECO:0007669"/>
    <property type="project" value="TreeGrafter"/>
</dbReference>
<keyword evidence="6" id="KW-0067">ATP-binding</keyword>
<proteinExistence type="predicted"/>
<dbReference type="Gene3D" id="3.40.50.300">
    <property type="entry name" value="P-loop containing nucleotide triphosphate hydrolases"/>
    <property type="match status" value="1"/>
</dbReference>
<sequence length="1140" mass="128353">MGSVYKVFDTEIEEHLALKFLNPEIAANEDKIARFRNELKYARKISHRNVCKMYDLGKSEGIYYISMEYVPGINLKHFIQKHGQLPVDKTINIARQICAGLDEAHRLNIIHRDLKPQNIMIEEQLNAKIMDFGLSRSLDAKGVTQTGLIMGTPDYIAPEQAEGIETDGRADIYSLGVILFEMVTGQVPFEGTTALSIIVKHKTEPPPDPQIFNASLSQEMSAVILKCMAKDRQQRYQSAGELLVELNNIQGGMGITPVPVMPRIPAFLSEHSVIEPESPVFVARQQELIRLNTFLDRAHSEKGQVICVTGEAGSGKSALLQEFSRKAQLEHPDLIVATGKCSAHTGIGDPYLPFIELLSLLTGDVEAKAGAGIISAEHAVRLWNIAPHAAKAIVNHGTDLINIFVPGQALLSRAEAFSPVHTDCFASLRKIVERKSSLPSDSTLQQSSLFEQYTRMLRVLSRQQPLLLILDDVQWIDTGSANLLFHLGRAIAGDRIMIVCAYRPSEIALGRGDERHPIETIIHEFKRVYGDIEIQLGKEEGRLFIDVFLDVEPNHLGKKFRDMFYKQTDGHPLFTVELLRDMQERGALIKDETGCWQEAPGLNWDAVPARVDAVIEERIGRLNENLREMLTIASVEGEEFTAEVIARLQDAEVRELIKLLSGELDKRHHLVFAKGIRQIATHRLSLYFFQHILFQRHLYATLDDVERAHFHEQVGHALESLYGEHIEEISVQLARHFYEAGITHKAIEYLSKAGKRAIQMSASEEAITHLSKTLALLKSLPENAERDQQELATLLALIVPLQACKGFGAPDLGTAVVRARELCDKMQDAPQLFTALAQLATYYSTCAQYRTSIEINEKLLIIAAQLNDPLLEAIYHYMQLWPTLNVGELVQSWEHAKHMIAFYDQTKHGFLAYLYGYDFGVLSMGFGSWALWLLGHPEQALQLCNDGLLLARKLGHPHTLAFILLCCCELYWFLKDYQKVAEYNDELEPLCSKNGFLYFEAHAIFYNGERKALEGKTAEGIEQMRRGLAIMEGTGTLTCFSRLLARLADACLQKGEIDEGLKAVEEAFGIIQKFDERYMEAELYRLKGELLRMQNESDETIAQCFLRAIEIAHSQQAKSWEDRASASLNRLRKNQGTSEE</sequence>
<dbReference type="PROSITE" id="PS00108">
    <property type="entry name" value="PROTEIN_KINASE_ST"/>
    <property type="match status" value="1"/>
</dbReference>
<dbReference type="InterPro" id="IPR011990">
    <property type="entry name" value="TPR-like_helical_dom_sf"/>
</dbReference>
<dbReference type="InterPro" id="IPR041664">
    <property type="entry name" value="AAA_16"/>
</dbReference>
<dbReference type="Pfam" id="PF13191">
    <property type="entry name" value="AAA_16"/>
    <property type="match status" value="1"/>
</dbReference>
<evidence type="ECO:0000256" key="6">
    <source>
        <dbReference type="ARBA" id="ARBA00022840"/>
    </source>
</evidence>
<comment type="caution">
    <text evidence="8">The sequence shown here is derived from an EMBL/GenBank/DDBJ whole genome shotgun (WGS) entry which is preliminary data.</text>
</comment>
<dbReference type="InterPro" id="IPR027417">
    <property type="entry name" value="P-loop_NTPase"/>
</dbReference>
<evidence type="ECO:0000256" key="4">
    <source>
        <dbReference type="ARBA" id="ARBA00022741"/>
    </source>
</evidence>
<accession>A0A1F5VUS8</accession>
<evidence type="ECO:0000256" key="2">
    <source>
        <dbReference type="ARBA" id="ARBA00022527"/>
    </source>
</evidence>
<dbReference type="EMBL" id="MFGW01000083">
    <property type="protein sequence ID" value="OGF66831.1"/>
    <property type="molecule type" value="Genomic_DNA"/>
</dbReference>
<dbReference type="GO" id="GO:0004674">
    <property type="term" value="F:protein serine/threonine kinase activity"/>
    <property type="evidence" value="ECO:0007669"/>
    <property type="project" value="UniProtKB-KW"/>
</dbReference>
<keyword evidence="4" id="KW-0547">Nucleotide-binding</keyword>